<dbReference type="AlphaFoldDB" id="A0AAD6TQQ3"/>
<sequence length="151" mass="16611">MDSSDHLEQLKSALKIVSALGDGAFGVPVLHAVAGSAIEIIDIAQALLKNQKDARELAKSAAERISSLLDAFIGKSKADIPPDVQQDIERYAQKLEHVQKILGGLVKKKHWRRLLARVSDRDRINHCKDDLNESFQVLAAPIFFSSFILAS</sequence>
<accession>A0AAD6TQQ3</accession>
<dbReference type="Proteomes" id="UP001222325">
    <property type="component" value="Unassembled WGS sequence"/>
</dbReference>
<keyword evidence="2" id="KW-1185">Reference proteome</keyword>
<dbReference type="CDD" id="cd21037">
    <property type="entry name" value="MLKL_NTD"/>
    <property type="match status" value="1"/>
</dbReference>
<gene>
    <name evidence="1" type="ORF">B0H15DRAFT_653472</name>
</gene>
<proteinExistence type="predicted"/>
<comment type="caution">
    <text evidence="1">The sequence shown here is derived from an EMBL/GenBank/DDBJ whole genome shotgun (WGS) entry which is preliminary data.</text>
</comment>
<protein>
    <submittedName>
        <fullName evidence="1">Uncharacterized protein</fullName>
    </submittedName>
</protein>
<evidence type="ECO:0000313" key="1">
    <source>
        <dbReference type="EMBL" id="KAJ7075612.1"/>
    </source>
</evidence>
<dbReference type="InterPro" id="IPR059179">
    <property type="entry name" value="MLKL-like_MCAfunc"/>
</dbReference>
<dbReference type="InterPro" id="IPR036537">
    <property type="entry name" value="Adaptor_Cbl_N_dom_sf"/>
</dbReference>
<dbReference type="Gene3D" id="1.20.930.20">
    <property type="entry name" value="Adaptor protein Cbl, N-terminal domain"/>
    <property type="match status" value="1"/>
</dbReference>
<evidence type="ECO:0000313" key="2">
    <source>
        <dbReference type="Proteomes" id="UP001222325"/>
    </source>
</evidence>
<dbReference type="GO" id="GO:0007166">
    <property type="term" value="P:cell surface receptor signaling pathway"/>
    <property type="evidence" value="ECO:0007669"/>
    <property type="project" value="InterPro"/>
</dbReference>
<dbReference type="EMBL" id="JARJCN010000092">
    <property type="protein sequence ID" value="KAJ7075612.1"/>
    <property type="molecule type" value="Genomic_DNA"/>
</dbReference>
<reference evidence="1" key="1">
    <citation type="submission" date="2023-03" db="EMBL/GenBank/DDBJ databases">
        <title>Massive genome expansion in bonnet fungi (Mycena s.s.) driven by repeated elements and novel gene families across ecological guilds.</title>
        <authorList>
            <consortium name="Lawrence Berkeley National Laboratory"/>
            <person name="Harder C.B."/>
            <person name="Miyauchi S."/>
            <person name="Viragh M."/>
            <person name="Kuo A."/>
            <person name="Thoen E."/>
            <person name="Andreopoulos B."/>
            <person name="Lu D."/>
            <person name="Skrede I."/>
            <person name="Drula E."/>
            <person name="Henrissat B."/>
            <person name="Morin E."/>
            <person name="Kohler A."/>
            <person name="Barry K."/>
            <person name="LaButti K."/>
            <person name="Morin E."/>
            <person name="Salamov A."/>
            <person name="Lipzen A."/>
            <person name="Mereny Z."/>
            <person name="Hegedus B."/>
            <person name="Baldrian P."/>
            <person name="Stursova M."/>
            <person name="Weitz H."/>
            <person name="Taylor A."/>
            <person name="Grigoriev I.V."/>
            <person name="Nagy L.G."/>
            <person name="Martin F."/>
            <person name="Kauserud H."/>
        </authorList>
    </citation>
    <scope>NUCLEOTIDE SEQUENCE</scope>
    <source>
        <strain evidence="1">CBHHK173m</strain>
    </source>
</reference>
<organism evidence="1 2">
    <name type="scientific">Mycena belliarum</name>
    <dbReference type="NCBI Taxonomy" id="1033014"/>
    <lineage>
        <taxon>Eukaryota</taxon>
        <taxon>Fungi</taxon>
        <taxon>Dikarya</taxon>
        <taxon>Basidiomycota</taxon>
        <taxon>Agaricomycotina</taxon>
        <taxon>Agaricomycetes</taxon>
        <taxon>Agaricomycetidae</taxon>
        <taxon>Agaricales</taxon>
        <taxon>Marasmiineae</taxon>
        <taxon>Mycenaceae</taxon>
        <taxon>Mycena</taxon>
    </lineage>
</organism>
<name>A0AAD6TQQ3_9AGAR</name>